<feature type="transmembrane region" description="Helical" evidence="4">
    <location>
        <begin position="658"/>
        <end position="679"/>
    </location>
</feature>
<evidence type="ECO:0000256" key="3">
    <source>
        <dbReference type="ARBA" id="ARBA00022737"/>
    </source>
</evidence>
<keyword evidence="4" id="KW-0812">Transmembrane</keyword>
<evidence type="ECO:0000313" key="5">
    <source>
        <dbReference type="EMBL" id="CAK9029036.1"/>
    </source>
</evidence>
<protein>
    <submittedName>
        <fullName evidence="5">Uncharacterized protein</fullName>
    </submittedName>
</protein>
<name>A0ABP0KQ84_9DINO</name>
<evidence type="ECO:0000256" key="2">
    <source>
        <dbReference type="ARBA" id="ARBA00022729"/>
    </source>
</evidence>
<organism evidence="5 6">
    <name type="scientific">Durusdinium trenchii</name>
    <dbReference type="NCBI Taxonomy" id="1381693"/>
    <lineage>
        <taxon>Eukaryota</taxon>
        <taxon>Sar</taxon>
        <taxon>Alveolata</taxon>
        <taxon>Dinophyceae</taxon>
        <taxon>Suessiales</taxon>
        <taxon>Symbiodiniaceae</taxon>
        <taxon>Durusdinium</taxon>
    </lineage>
</organism>
<keyword evidence="1" id="KW-0433">Leucine-rich repeat</keyword>
<gene>
    <name evidence="5" type="ORF">CCMP2556_LOCUS17333</name>
</gene>
<feature type="transmembrane region" description="Helical" evidence="4">
    <location>
        <begin position="494"/>
        <end position="516"/>
    </location>
</feature>
<dbReference type="SMART" id="SM00369">
    <property type="entry name" value="LRR_TYP"/>
    <property type="match status" value="5"/>
</dbReference>
<proteinExistence type="predicted"/>
<evidence type="ECO:0000256" key="4">
    <source>
        <dbReference type="SAM" id="Phobius"/>
    </source>
</evidence>
<keyword evidence="6" id="KW-1185">Reference proteome</keyword>
<feature type="transmembrane region" description="Helical" evidence="4">
    <location>
        <begin position="886"/>
        <end position="908"/>
    </location>
</feature>
<feature type="transmembrane region" description="Helical" evidence="4">
    <location>
        <begin position="449"/>
        <end position="469"/>
    </location>
</feature>
<evidence type="ECO:0000313" key="6">
    <source>
        <dbReference type="Proteomes" id="UP001642484"/>
    </source>
</evidence>
<dbReference type="PANTHER" id="PTHR48060:SF22">
    <property type="entry name" value="INACTIVE LRR RECEPTOR-LIKE SERINE_THREONINE-PROTEIN KINASE BIR2"/>
    <property type="match status" value="1"/>
</dbReference>
<dbReference type="PRINTS" id="PR00019">
    <property type="entry name" value="LEURICHRPT"/>
</dbReference>
<keyword evidence="4" id="KW-0472">Membrane</keyword>
<dbReference type="Pfam" id="PF13855">
    <property type="entry name" value="LRR_8"/>
    <property type="match status" value="1"/>
</dbReference>
<comment type="caution">
    <text evidence="5">The sequence shown here is derived from an EMBL/GenBank/DDBJ whole genome shotgun (WGS) entry which is preliminary data.</text>
</comment>
<dbReference type="InterPro" id="IPR053211">
    <property type="entry name" value="DNA_repair-toleration"/>
</dbReference>
<dbReference type="Proteomes" id="UP001642484">
    <property type="component" value="Unassembled WGS sequence"/>
</dbReference>
<dbReference type="InterPro" id="IPR003591">
    <property type="entry name" value="Leu-rich_rpt_typical-subtyp"/>
</dbReference>
<dbReference type="Gene3D" id="3.80.10.10">
    <property type="entry name" value="Ribonuclease Inhibitor"/>
    <property type="match status" value="2"/>
</dbReference>
<keyword evidence="2" id="KW-0732">Signal</keyword>
<dbReference type="Pfam" id="PF00560">
    <property type="entry name" value="LRR_1"/>
    <property type="match status" value="3"/>
</dbReference>
<reference evidence="5 6" key="1">
    <citation type="submission" date="2024-02" db="EMBL/GenBank/DDBJ databases">
        <authorList>
            <person name="Chen Y."/>
            <person name="Shah S."/>
            <person name="Dougan E. K."/>
            <person name="Thang M."/>
            <person name="Chan C."/>
        </authorList>
    </citation>
    <scope>NUCLEOTIDE SEQUENCE [LARGE SCALE GENOMIC DNA]</scope>
</reference>
<accession>A0ABP0KQ84</accession>
<feature type="transmembrane region" description="Helical" evidence="4">
    <location>
        <begin position="583"/>
        <end position="605"/>
    </location>
</feature>
<sequence length="939" mass="105851">EGLSAYNNQLTGPIPPELGQLMRLHELGLSENQLTGRIPGELGRLKNLESLSLDHNQLTGEIPHELRLLKRLELLDLSRNQLSGALPPELGELEHLDLFAAHGNQLSGAIPAALGKLQKLKYLYLNQNQFTGEIPPEFGQFKVMESLSVSRNLLTGEIPRELGQLENLQELFLYSNRFTTISVAFNSSALRLLDASRNHLRGVLVMQLMTPKLQILDLSHNKLAGEISSITDYFCALNPRGGVLQELRLNHNKLTGQLPPCLMKFENLTFLALNDNRFTGTLPEIEALELAVLTLHRNGFTGFLPKTLYSLRHLGVLTLHENSIGGSIDGLNLSVPCLDNSRFRIFEIATCQDCFEAYADLTSHQLRQAEANCPKLFNTCPTKGLVNVTLHRNRFSCAIPNSISNMHVSGLVMMGNMLGDGSPLNAPWISKEEHQPFLYYSPNIWKSNVFILTGLSLMMTILLVCQLMLRRRLQELSRRLDLDARARVVSSSLALIKAAVFAFLLASPLLLIFYFGGKYYNCNPPLLQITAADFYAEPLMELGVIICWCSMQLFFCSISADIPKPTCQKPKRVFSYKRKLARLAVWSIWICIVSILSLPSIFYTFAQSTPAENAWELNDNMLKFFHKTAAVQAVIIDMVLAVPISSKFSKLTGVKADRLLMTFRLFSAWLLALLATTALNENCLGGWKLAWRVCRQGSVEHNKFNWRIYDEEILNTSRDLCKLSETWWFDGRCSRAIVGSLTPFLLQKLLTRSTLQPLVLWFLWHFSRLEPPGDPREGQHRRLFGVWPKTTKSLLPLQQMALLTTQMELLMFWSPYVPLLCLGILAAAVTNLLMFDLGTRVYHVELPSDEVNEGAALSASYLRLALRAGSLFQLWHAFSTQMFGRYLLLAVHLAVLGPWAKCFLPVSFVKRRLWTLTESTEAQLIELTRMESIFVAAAH</sequence>
<dbReference type="EMBL" id="CAXAMN010009546">
    <property type="protein sequence ID" value="CAK9029036.1"/>
    <property type="molecule type" value="Genomic_DNA"/>
</dbReference>
<feature type="non-terminal residue" evidence="5">
    <location>
        <position position="1"/>
    </location>
</feature>
<keyword evidence="3" id="KW-0677">Repeat</keyword>
<dbReference type="InterPro" id="IPR032675">
    <property type="entry name" value="LRR_dom_sf"/>
</dbReference>
<dbReference type="PROSITE" id="PS51450">
    <property type="entry name" value="LRR"/>
    <property type="match status" value="1"/>
</dbReference>
<dbReference type="InterPro" id="IPR001611">
    <property type="entry name" value="Leu-rich_rpt"/>
</dbReference>
<feature type="transmembrane region" description="Helical" evidence="4">
    <location>
        <begin position="542"/>
        <end position="562"/>
    </location>
</feature>
<feature type="transmembrane region" description="Helical" evidence="4">
    <location>
        <begin position="816"/>
        <end position="835"/>
    </location>
</feature>
<dbReference type="SUPFAM" id="SSF52047">
    <property type="entry name" value="RNI-like"/>
    <property type="match status" value="1"/>
</dbReference>
<dbReference type="PANTHER" id="PTHR48060">
    <property type="entry name" value="DNA DAMAGE-REPAIR/TOLERATION PROTEIN DRT100"/>
    <property type="match status" value="1"/>
</dbReference>
<keyword evidence="4" id="KW-1133">Transmembrane helix</keyword>
<evidence type="ECO:0000256" key="1">
    <source>
        <dbReference type="ARBA" id="ARBA00022614"/>
    </source>
</evidence>